<protein>
    <submittedName>
        <fullName evidence="1">Uncharacterized protein</fullName>
    </submittedName>
</protein>
<gene>
    <name evidence="1" type="ORF">PR048_003488</name>
</gene>
<dbReference type="EMBL" id="JARBHB010000001">
    <property type="protein sequence ID" value="KAJ8898128.1"/>
    <property type="molecule type" value="Genomic_DNA"/>
</dbReference>
<sequence length="478" mass="50662">MERRGGMGLGGIDSAPWCPVHTLDGQGGTCLCCPGRISSLARELGRVFCERLLNVQPTDAVLKSCLVVRIVLNRNAIFVPNNFRHRNTSHSVKLYLHSSVTLSPSGTAASQSGKVNIGATGFGCSSTNFAFLGGGVGGFSDSTTGSGFGSDGGGSGIASAFCTVSCCIVRMKGRGKREIPKKTCHPMALPPARLPLEKIRDICFCGFHLNPHASLHVLHSGHCYHLQHATRKRTKQLTRSCNCPGHPAQATHVCPRQEFIPGLPYTVSLPLQTPLLVEITHPVLAHNTNQLTTDHKDCKDVKCPANQRLTSMRGGASCRALAAASAAFLASSAAAAAACATAASARAAAKVEKEMLAIQWSLQKFYNMESGETWLALKKGVLRADEGEVRSEHTGNRTQLTLVRGDCCSHCATTVPFTVDVPTEQQVGMELHDLAGRRGAAARPPDCGKLPTETVADSVPAECVVTRHDLKTAAAPPC</sequence>
<keyword evidence="2" id="KW-1185">Reference proteome</keyword>
<reference evidence="1 2" key="1">
    <citation type="submission" date="2023-02" db="EMBL/GenBank/DDBJ databases">
        <title>LHISI_Scaffold_Assembly.</title>
        <authorList>
            <person name="Stuart O.P."/>
            <person name="Cleave R."/>
            <person name="Magrath M.J.L."/>
            <person name="Mikheyev A.S."/>
        </authorList>
    </citation>
    <scope>NUCLEOTIDE SEQUENCE [LARGE SCALE GENOMIC DNA]</scope>
    <source>
        <strain evidence="1">Daus_M_001</strain>
        <tissue evidence="1">Leg muscle</tissue>
    </source>
</reference>
<dbReference type="Proteomes" id="UP001159363">
    <property type="component" value="Chromosome 1"/>
</dbReference>
<evidence type="ECO:0000313" key="1">
    <source>
        <dbReference type="EMBL" id="KAJ8898128.1"/>
    </source>
</evidence>
<evidence type="ECO:0000313" key="2">
    <source>
        <dbReference type="Proteomes" id="UP001159363"/>
    </source>
</evidence>
<organism evidence="1 2">
    <name type="scientific">Dryococelus australis</name>
    <dbReference type="NCBI Taxonomy" id="614101"/>
    <lineage>
        <taxon>Eukaryota</taxon>
        <taxon>Metazoa</taxon>
        <taxon>Ecdysozoa</taxon>
        <taxon>Arthropoda</taxon>
        <taxon>Hexapoda</taxon>
        <taxon>Insecta</taxon>
        <taxon>Pterygota</taxon>
        <taxon>Neoptera</taxon>
        <taxon>Polyneoptera</taxon>
        <taxon>Phasmatodea</taxon>
        <taxon>Verophasmatodea</taxon>
        <taxon>Anareolatae</taxon>
        <taxon>Phasmatidae</taxon>
        <taxon>Eurycanthinae</taxon>
        <taxon>Dryococelus</taxon>
    </lineage>
</organism>
<accession>A0ABQ9IN63</accession>
<proteinExistence type="predicted"/>
<comment type="caution">
    <text evidence="1">The sequence shown here is derived from an EMBL/GenBank/DDBJ whole genome shotgun (WGS) entry which is preliminary data.</text>
</comment>
<name>A0ABQ9IN63_9NEOP</name>